<comment type="caution">
    <text evidence="3">The sequence shown here is derived from an EMBL/GenBank/DDBJ whole genome shotgun (WGS) entry which is preliminary data.</text>
</comment>
<evidence type="ECO:0000313" key="3">
    <source>
        <dbReference type="EMBL" id="KAK0429478.1"/>
    </source>
</evidence>
<reference evidence="3" key="1">
    <citation type="submission" date="2023-06" db="EMBL/GenBank/DDBJ databases">
        <title>Genomic analysis of the entomopathogenic nematode Steinernema hermaphroditum.</title>
        <authorList>
            <person name="Schwarz E.M."/>
            <person name="Heppert J.K."/>
            <person name="Baniya A."/>
            <person name="Schwartz H.T."/>
            <person name="Tan C.-H."/>
            <person name="Antoshechkin I."/>
            <person name="Sternberg P.W."/>
            <person name="Goodrich-Blair H."/>
            <person name="Dillman A.R."/>
        </authorList>
    </citation>
    <scope>NUCLEOTIDE SEQUENCE</scope>
    <source>
        <strain evidence="3">PS9179</strain>
        <tissue evidence="3">Whole animal</tissue>
    </source>
</reference>
<proteinExistence type="predicted"/>
<sequence>MNYKYEEVMPKLRQAGIVATGIQLLVLFMQSSTLGFGGVLFQLLFLLTECGILTYNFVKKIDGPHELREVLQAEEPKEKVEHAAVLFGPFLLALLVHWTAFTFDSGLSTFFFFAADCTAMAAGFVGVCLDIIGGLSKKSK</sequence>
<evidence type="ECO:0000256" key="1">
    <source>
        <dbReference type="SAM" id="Phobius"/>
    </source>
</evidence>
<keyword evidence="1" id="KW-0472">Membrane</keyword>
<evidence type="ECO:0000259" key="2">
    <source>
        <dbReference type="Pfam" id="PF23346"/>
    </source>
</evidence>
<accession>A0AA39IV07</accession>
<evidence type="ECO:0000313" key="4">
    <source>
        <dbReference type="Proteomes" id="UP001175271"/>
    </source>
</evidence>
<dbReference type="Proteomes" id="UP001175271">
    <property type="component" value="Unassembled WGS sequence"/>
</dbReference>
<keyword evidence="1" id="KW-1133">Transmembrane helix</keyword>
<feature type="transmembrane region" description="Helical" evidence="1">
    <location>
        <begin position="36"/>
        <end position="58"/>
    </location>
</feature>
<feature type="transmembrane region" description="Helical" evidence="1">
    <location>
        <begin position="79"/>
        <end position="98"/>
    </location>
</feature>
<dbReference type="InterPro" id="IPR055514">
    <property type="entry name" value="DUF7087"/>
</dbReference>
<dbReference type="EMBL" id="JAUCMV010000001">
    <property type="protein sequence ID" value="KAK0429478.1"/>
    <property type="molecule type" value="Genomic_DNA"/>
</dbReference>
<dbReference type="AlphaFoldDB" id="A0AA39IV07"/>
<keyword evidence="1" id="KW-0812">Transmembrane</keyword>
<keyword evidence="4" id="KW-1185">Reference proteome</keyword>
<organism evidence="3 4">
    <name type="scientific">Steinernema hermaphroditum</name>
    <dbReference type="NCBI Taxonomy" id="289476"/>
    <lineage>
        <taxon>Eukaryota</taxon>
        <taxon>Metazoa</taxon>
        <taxon>Ecdysozoa</taxon>
        <taxon>Nematoda</taxon>
        <taxon>Chromadorea</taxon>
        <taxon>Rhabditida</taxon>
        <taxon>Tylenchina</taxon>
        <taxon>Panagrolaimomorpha</taxon>
        <taxon>Strongyloidoidea</taxon>
        <taxon>Steinernematidae</taxon>
        <taxon>Steinernema</taxon>
    </lineage>
</organism>
<feature type="transmembrane region" description="Helical" evidence="1">
    <location>
        <begin position="110"/>
        <end position="132"/>
    </location>
</feature>
<feature type="transmembrane region" description="Helical" evidence="1">
    <location>
        <begin position="12"/>
        <end position="30"/>
    </location>
</feature>
<protein>
    <recommendedName>
        <fullName evidence="2">DUF7087 domain-containing protein</fullName>
    </recommendedName>
</protein>
<gene>
    <name evidence="3" type="ORF">QR680_011400</name>
</gene>
<feature type="domain" description="DUF7087" evidence="2">
    <location>
        <begin position="2"/>
        <end position="132"/>
    </location>
</feature>
<dbReference type="PANTHER" id="PTHR36940:SF1">
    <property type="entry name" value="DUF3278 DOMAIN-CONTAINING PROTEIN"/>
    <property type="match status" value="1"/>
</dbReference>
<dbReference type="Pfam" id="PF23346">
    <property type="entry name" value="DUF7087"/>
    <property type="match status" value="1"/>
</dbReference>
<name>A0AA39IV07_9BILA</name>
<dbReference type="PANTHER" id="PTHR36940">
    <property type="entry name" value="PROTEIN CBG20338"/>
    <property type="match status" value="1"/>
</dbReference>